<keyword evidence="3" id="KW-1185">Reference proteome</keyword>
<evidence type="ECO:0000313" key="2">
    <source>
        <dbReference type="EMBL" id="PON70480.1"/>
    </source>
</evidence>
<evidence type="ECO:0000313" key="3">
    <source>
        <dbReference type="Proteomes" id="UP000237105"/>
    </source>
</evidence>
<comment type="caution">
    <text evidence="2">The sequence shown here is derived from an EMBL/GenBank/DDBJ whole genome shotgun (WGS) entry which is preliminary data.</text>
</comment>
<feature type="compositionally biased region" description="Polar residues" evidence="1">
    <location>
        <begin position="27"/>
        <end position="49"/>
    </location>
</feature>
<accession>A0A2P5DB30</accession>
<feature type="non-terminal residue" evidence="2">
    <location>
        <position position="1"/>
    </location>
</feature>
<evidence type="ECO:0000256" key="1">
    <source>
        <dbReference type="SAM" id="MobiDB-lite"/>
    </source>
</evidence>
<protein>
    <submittedName>
        <fullName evidence="2">Uncharacterized protein</fullName>
    </submittedName>
</protein>
<name>A0A2P5DB30_PARAD</name>
<dbReference type="AlphaFoldDB" id="A0A2P5DB30"/>
<feature type="region of interest" description="Disordered" evidence="1">
    <location>
        <begin position="27"/>
        <end position="60"/>
    </location>
</feature>
<proteinExistence type="predicted"/>
<dbReference type="EMBL" id="JXTB01000050">
    <property type="protein sequence ID" value="PON70480.1"/>
    <property type="molecule type" value="Genomic_DNA"/>
</dbReference>
<organism evidence="2 3">
    <name type="scientific">Parasponia andersonii</name>
    <name type="common">Sponia andersonii</name>
    <dbReference type="NCBI Taxonomy" id="3476"/>
    <lineage>
        <taxon>Eukaryota</taxon>
        <taxon>Viridiplantae</taxon>
        <taxon>Streptophyta</taxon>
        <taxon>Embryophyta</taxon>
        <taxon>Tracheophyta</taxon>
        <taxon>Spermatophyta</taxon>
        <taxon>Magnoliopsida</taxon>
        <taxon>eudicotyledons</taxon>
        <taxon>Gunneridae</taxon>
        <taxon>Pentapetalae</taxon>
        <taxon>rosids</taxon>
        <taxon>fabids</taxon>
        <taxon>Rosales</taxon>
        <taxon>Cannabaceae</taxon>
        <taxon>Parasponia</taxon>
    </lineage>
</organism>
<reference evidence="3" key="1">
    <citation type="submission" date="2016-06" db="EMBL/GenBank/DDBJ databases">
        <title>Parallel loss of symbiosis genes in relatives of nitrogen-fixing non-legume Parasponia.</title>
        <authorList>
            <person name="Van Velzen R."/>
            <person name="Holmer R."/>
            <person name="Bu F."/>
            <person name="Rutten L."/>
            <person name="Van Zeijl A."/>
            <person name="Liu W."/>
            <person name="Santuari L."/>
            <person name="Cao Q."/>
            <person name="Sharma T."/>
            <person name="Shen D."/>
            <person name="Roswanjaya Y."/>
            <person name="Wardhani T."/>
            <person name="Kalhor M.S."/>
            <person name="Jansen J."/>
            <person name="Van den Hoogen J."/>
            <person name="Gungor B."/>
            <person name="Hartog M."/>
            <person name="Hontelez J."/>
            <person name="Verver J."/>
            <person name="Yang W.-C."/>
            <person name="Schijlen E."/>
            <person name="Repin R."/>
            <person name="Schilthuizen M."/>
            <person name="Schranz E."/>
            <person name="Heidstra R."/>
            <person name="Miyata K."/>
            <person name="Fedorova E."/>
            <person name="Kohlen W."/>
            <person name="Bisseling T."/>
            <person name="Smit S."/>
            <person name="Geurts R."/>
        </authorList>
    </citation>
    <scope>NUCLEOTIDE SEQUENCE [LARGE SCALE GENOMIC DNA]</scope>
    <source>
        <strain evidence="3">cv. WU1-14</strain>
    </source>
</reference>
<gene>
    <name evidence="2" type="ORF">PanWU01x14_081490</name>
</gene>
<sequence>WASGPVQCNLSNLKLPKRKMELETDQIATTQQKDQSMSPTFKSNCQKKGSSNKHKTIHMSPKIVFRKKEKRIKNWVLKQSLNKVKLFSLIFRHNVPNLLKTNYQISLSTNSPSLNISNKLIN</sequence>
<dbReference type="Proteomes" id="UP000237105">
    <property type="component" value="Unassembled WGS sequence"/>
</dbReference>